<evidence type="ECO:0000256" key="7">
    <source>
        <dbReference type="PIRSR" id="PIRSR038928-2"/>
    </source>
</evidence>
<dbReference type="PANTHER" id="PTHR11465:SF9">
    <property type="entry name" value="CATALASE"/>
    <property type="match status" value="1"/>
</dbReference>
<dbReference type="KEGG" id="sliu:111357821"/>
<evidence type="ECO:0000256" key="2">
    <source>
        <dbReference type="ARBA" id="ARBA00022559"/>
    </source>
</evidence>
<dbReference type="InterPro" id="IPR020835">
    <property type="entry name" value="Catalase_sf"/>
</dbReference>
<dbReference type="InterPro" id="IPR024711">
    <property type="entry name" value="Catalase_clade1/3"/>
</dbReference>
<dbReference type="GO" id="GO:0005737">
    <property type="term" value="C:cytoplasm"/>
    <property type="evidence" value="ECO:0007669"/>
    <property type="project" value="TreeGrafter"/>
</dbReference>
<dbReference type="Proteomes" id="UP000301870">
    <property type="component" value="Chromosome 25"/>
</dbReference>
<dbReference type="GeneID" id="111357821"/>
<comment type="cofactor">
    <cofactor evidence="7">
        <name>heme</name>
        <dbReference type="ChEBI" id="CHEBI:30413"/>
    </cofactor>
</comment>
<feature type="domain" description="Catalase core" evidence="9">
    <location>
        <begin position="55"/>
        <end position="435"/>
    </location>
</feature>
<name>A0A9J7EHG8_SPOLT</name>
<keyword evidence="5" id="KW-0560">Oxidoreductase</keyword>
<dbReference type="SUPFAM" id="SSF56634">
    <property type="entry name" value="Heme-dependent catalase-like"/>
    <property type="match status" value="1"/>
</dbReference>
<dbReference type="GO" id="GO:0042542">
    <property type="term" value="P:response to hydrogen peroxide"/>
    <property type="evidence" value="ECO:0007669"/>
    <property type="project" value="TreeGrafter"/>
</dbReference>
<accession>A0A9J7EHG8</accession>
<dbReference type="Gene3D" id="2.40.180.10">
    <property type="entry name" value="Catalase core domain"/>
    <property type="match status" value="1"/>
</dbReference>
<evidence type="ECO:0000256" key="4">
    <source>
        <dbReference type="ARBA" id="ARBA00022723"/>
    </source>
</evidence>
<dbReference type="GO" id="GO:0004096">
    <property type="term" value="F:catalase activity"/>
    <property type="evidence" value="ECO:0007669"/>
    <property type="project" value="InterPro"/>
</dbReference>
<feature type="region of interest" description="Disordered" evidence="8">
    <location>
        <begin position="527"/>
        <end position="551"/>
    </location>
</feature>
<dbReference type="Gene3D" id="1.20.1370.60">
    <property type="match status" value="1"/>
</dbReference>
<evidence type="ECO:0000313" key="10">
    <source>
        <dbReference type="Proteomes" id="UP000301870"/>
    </source>
</evidence>
<keyword evidence="4 7" id="KW-0479">Metal-binding</keyword>
<evidence type="ECO:0000256" key="3">
    <source>
        <dbReference type="ARBA" id="ARBA00022617"/>
    </source>
</evidence>
<dbReference type="PANTHER" id="PTHR11465">
    <property type="entry name" value="CATALASE"/>
    <property type="match status" value="1"/>
</dbReference>
<dbReference type="PRINTS" id="PR00067">
    <property type="entry name" value="CATALASE"/>
</dbReference>
<evidence type="ECO:0000313" key="11">
    <source>
        <dbReference type="RefSeq" id="XP_022828394.1"/>
    </source>
</evidence>
<keyword evidence="2" id="KW-0575">Peroxidase</keyword>
<evidence type="ECO:0000256" key="1">
    <source>
        <dbReference type="ARBA" id="ARBA00005329"/>
    </source>
</evidence>
<comment type="similarity">
    <text evidence="1">Belongs to the catalase family.</text>
</comment>
<evidence type="ECO:0000259" key="9">
    <source>
        <dbReference type="SMART" id="SM01060"/>
    </source>
</evidence>
<protein>
    <submittedName>
        <fullName evidence="11">Catalase-2-like</fullName>
    </submittedName>
</protein>
<dbReference type="RefSeq" id="XP_022828394.1">
    <property type="nucleotide sequence ID" value="XM_022972626.1"/>
</dbReference>
<organism evidence="10 11">
    <name type="scientific">Spodoptera litura</name>
    <name type="common">Asian cotton leafworm</name>
    <dbReference type="NCBI Taxonomy" id="69820"/>
    <lineage>
        <taxon>Eukaryota</taxon>
        <taxon>Metazoa</taxon>
        <taxon>Ecdysozoa</taxon>
        <taxon>Arthropoda</taxon>
        <taxon>Hexapoda</taxon>
        <taxon>Insecta</taxon>
        <taxon>Pterygota</taxon>
        <taxon>Neoptera</taxon>
        <taxon>Endopterygota</taxon>
        <taxon>Lepidoptera</taxon>
        <taxon>Glossata</taxon>
        <taxon>Ditrysia</taxon>
        <taxon>Noctuoidea</taxon>
        <taxon>Noctuidae</taxon>
        <taxon>Amphipyrinae</taxon>
        <taxon>Spodoptera</taxon>
    </lineage>
</organism>
<feature type="binding site" description="axial binding residue" evidence="7">
    <location>
        <position position="382"/>
    </location>
    <ligand>
        <name>heme</name>
        <dbReference type="ChEBI" id="CHEBI:30413"/>
    </ligand>
    <ligandPart>
        <name>Fe</name>
        <dbReference type="ChEBI" id="CHEBI:18248"/>
    </ligandPart>
</feature>
<evidence type="ECO:0000256" key="8">
    <source>
        <dbReference type="SAM" id="MobiDB-lite"/>
    </source>
</evidence>
<dbReference type="GO" id="GO:0042744">
    <property type="term" value="P:hydrogen peroxide catabolic process"/>
    <property type="evidence" value="ECO:0007669"/>
    <property type="project" value="TreeGrafter"/>
</dbReference>
<gene>
    <name evidence="11" type="primary">LOC111357821</name>
</gene>
<keyword evidence="6 7" id="KW-0408">Iron</keyword>
<dbReference type="SMART" id="SM01060">
    <property type="entry name" value="Catalase"/>
    <property type="match status" value="1"/>
</dbReference>
<dbReference type="PIRSF" id="PIRSF038928">
    <property type="entry name" value="Catalase_clade1-3"/>
    <property type="match status" value="1"/>
</dbReference>
<keyword evidence="3 7" id="KW-0349">Heme</keyword>
<reference evidence="11" key="1">
    <citation type="submission" date="2025-08" db="UniProtKB">
        <authorList>
            <consortium name="RefSeq"/>
        </authorList>
    </citation>
    <scope>IDENTIFICATION</scope>
    <source>
        <strain evidence="11">Ishihara</strain>
        <tissue evidence="11">Whole body</tissue>
    </source>
</reference>
<dbReference type="AlphaFoldDB" id="A0A9J7EHG8"/>
<evidence type="ECO:0000256" key="6">
    <source>
        <dbReference type="ARBA" id="ARBA00023004"/>
    </source>
</evidence>
<dbReference type="GO" id="GO:0020037">
    <property type="term" value="F:heme binding"/>
    <property type="evidence" value="ECO:0007669"/>
    <property type="project" value="InterPro"/>
</dbReference>
<dbReference type="OrthoDB" id="6880011at2759"/>
<dbReference type="InterPro" id="IPR011614">
    <property type="entry name" value="Catalase_core"/>
</dbReference>
<dbReference type="GO" id="GO:0046872">
    <property type="term" value="F:metal ion binding"/>
    <property type="evidence" value="ECO:0007669"/>
    <property type="project" value="UniProtKB-KW"/>
</dbReference>
<dbReference type="InterPro" id="IPR018028">
    <property type="entry name" value="Catalase"/>
</dbReference>
<sequence>MCHHCEDRLEDTVEHKESACSAWAEHHCVPRNVIEDGNLSRPVLVRAIMRIEEDWDAVSSLSPDRIMDQKCIIDLFSNQLLIDTLSTLDGERIPERVVTAKGTGAFGYFEVTHDISKYTYAAVFNGVGKKTPVVVRFAKAFQNKGGSELVRDIKTMAVKFYTEEGNLDILALSIPVFAFKYPITTRDMNHAFMRNPQTNMYDLTSLYDLVTLRPVFGQALFWLMSDYGMPNGYRRMDTFPIHTYELSNRHGERHYVRFNFRTELGFSYLTTAEAAAIQALDLDYFTRDLYNAIDSRQYPAWKLEMDVMSLHDIEKVDYNPFDVTRLWKNGTFYTVPIGRLVLNRNVKNHFRDIEQAAFNPANLVPGIPGPVDYLFRGKSIIYRDAQNYRLGRNHNNILVNKPLYAKTYVRDGRPPISLNMRNAPNYYPNSFHGPVPYVDEKRPWKKLRVLESNAIDLAPMWHFYNYILEDEAHRQRFIANIVLTLVPVTPPVVQRVMKLLHLVDQGLSERVKAGYEAALTAQQAAALASPPPAIPSRRVPSAQNYPKHDTK</sequence>
<dbReference type="Pfam" id="PF00199">
    <property type="entry name" value="Catalase"/>
    <property type="match status" value="1"/>
</dbReference>
<keyword evidence="10" id="KW-1185">Reference proteome</keyword>
<dbReference type="PROSITE" id="PS51402">
    <property type="entry name" value="CATALASE_3"/>
    <property type="match status" value="1"/>
</dbReference>
<evidence type="ECO:0000256" key="5">
    <source>
        <dbReference type="ARBA" id="ARBA00023002"/>
    </source>
</evidence>
<proteinExistence type="inferred from homology"/>